<proteinExistence type="predicted"/>
<dbReference type="Gene3D" id="1.10.10.60">
    <property type="entry name" value="Homeodomain-like"/>
    <property type="match status" value="1"/>
</dbReference>
<name>A0ABN6RM54_9DEIO</name>
<keyword evidence="3" id="KW-1185">Reference proteome</keyword>
<evidence type="ECO:0008006" key="4">
    <source>
        <dbReference type="Google" id="ProtNLM"/>
    </source>
</evidence>
<evidence type="ECO:0000256" key="1">
    <source>
        <dbReference type="SAM" id="MobiDB-lite"/>
    </source>
</evidence>
<reference evidence="2" key="1">
    <citation type="submission" date="2022-07" db="EMBL/GenBank/DDBJ databases">
        <title>Complete Genome Sequence of the Radioresistant Bacterium Deinococcus aetherius ST0316, Isolated from the Air Dust collected in Lower Stratosphere above Japan.</title>
        <authorList>
            <person name="Satoh K."/>
            <person name="Hagiwara K."/>
            <person name="Katsumata K."/>
            <person name="Kubo A."/>
            <person name="Yokobori S."/>
            <person name="Yamagishi A."/>
            <person name="Oono Y."/>
            <person name="Narumi I."/>
        </authorList>
    </citation>
    <scope>NUCLEOTIDE SEQUENCE</scope>
    <source>
        <strain evidence="2">ST0316</strain>
        <plasmid evidence="2">pDAETH-1</plasmid>
    </source>
</reference>
<sequence>MTLTQTWGMETRRTSDAEFKRNAVELARQEGNTVEGVAHDPGVGRSTLQNRPRGVSLFCDASQLGRNKSRSPGAHSKGCESTTSPMRCGLGLNPSSPPLVPPGRVAPAFGTGPSSKGWCICFSGGWPGTGSPVTWAAAAG</sequence>
<accession>A0ABN6RM54</accession>
<geneLocation type="plasmid" evidence="2 3">
    <name>pDAETH-1</name>
</geneLocation>
<protein>
    <recommendedName>
        <fullName evidence="4">Transposase</fullName>
    </recommendedName>
</protein>
<keyword evidence="2" id="KW-0614">Plasmid</keyword>
<organism evidence="2 3">
    <name type="scientific">Deinococcus aetherius</name>
    <dbReference type="NCBI Taxonomy" id="200252"/>
    <lineage>
        <taxon>Bacteria</taxon>
        <taxon>Thermotogati</taxon>
        <taxon>Deinococcota</taxon>
        <taxon>Deinococci</taxon>
        <taxon>Deinococcales</taxon>
        <taxon>Deinococcaceae</taxon>
        <taxon>Deinococcus</taxon>
    </lineage>
</organism>
<dbReference type="Proteomes" id="UP001064971">
    <property type="component" value="Plasmid pDAETH-1"/>
</dbReference>
<gene>
    <name evidence="2" type="ORF">DAETH_38020</name>
</gene>
<dbReference type="EMBL" id="AP026561">
    <property type="protein sequence ID" value="BDP43833.1"/>
    <property type="molecule type" value="Genomic_DNA"/>
</dbReference>
<feature type="region of interest" description="Disordered" evidence="1">
    <location>
        <begin position="62"/>
        <end position="95"/>
    </location>
</feature>
<evidence type="ECO:0000313" key="3">
    <source>
        <dbReference type="Proteomes" id="UP001064971"/>
    </source>
</evidence>
<evidence type="ECO:0000313" key="2">
    <source>
        <dbReference type="EMBL" id="BDP43833.1"/>
    </source>
</evidence>